<dbReference type="InParanoid" id="A0A6I8US00"/>
<dbReference type="RefSeq" id="XP_001360004.2">
    <property type="nucleotide sequence ID" value="XM_001359967.4"/>
</dbReference>
<keyword evidence="1" id="KW-1133">Transmembrane helix</keyword>
<feature type="transmembrane region" description="Helical" evidence="1">
    <location>
        <begin position="99"/>
        <end position="127"/>
    </location>
</feature>
<feature type="transmembrane region" description="Helical" evidence="1">
    <location>
        <begin position="167"/>
        <end position="185"/>
    </location>
</feature>
<protein>
    <submittedName>
        <fullName evidence="3">Uncharacterized protein</fullName>
    </submittedName>
</protein>
<keyword evidence="1" id="KW-0472">Membrane</keyword>
<evidence type="ECO:0000313" key="2">
    <source>
        <dbReference type="Proteomes" id="UP000001819"/>
    </source>
</evidence>
<reference evidence="2" key="1">
    <citation type="submission" date="2024-06" db="UniProtKB">
        <authorList>
            <consortium name="RefSeq"/>
        </authorList>
    </citation>
    <scope>NUCLEOTIDE SEQUENCE [LARGE SCALE GENOMIC DNA]</scope>
    <source>
        <strain evidence="2">MV2-25</strain>
    </source>
</reference>
<dbReference type="Bgee" id="FBgn0077946">
    <property type="expression patterns" value="Expressed in male reproductive system and 1 other cell type or tissue"/>
</dbReference>
<keyword evidence="2" id="KW-1185">Reference proteome</keyword>
<gene>
    <name evidence="3" type="primary">LOC4803228</name>
</gene>
<feature type="transmembrane region" description="Helical" evidence="1">
    <location>
        <begin position="205"/>
        <end position="227"/>
    </location>
</feature>
<dbReference type="GeneID" id="4803228"/>
<dbReference type="AlphaFoldDB" id="A0A6I8US00"/>
<proteinExistence type="predicted"/>
<keyword evidence="1" id="KW-0812">Transmembrane</keyword>
<name>A0A6I8US00_DROPS</name>
<dbReference type="OMA" id="LNGNRYM"/>
<sequence length="254" mass="28436">MGDSPPGRQTIGRPEFYKKVYTILVIFIVTGLLQLVIVKACDYDFYSGFPVSSTVWVLIALWCLLTLLCVPVTLAFPITYVLGIIAAEALTLSVLSQDFLLLTMAWTYSILAVAVILSICLYVIGIFMPLKFLPGSPTMLGLGIAAIIVLASLLITRFATGNEAMMFYFNIVSLLYFMLIVVFTITVVHDRRLQPLPQEKRMVPVIILAALFFYMIRMIAVLVLYAVRDLSIKSAINPGKLQKSFFQKRYIPEI</sequence>
<feature type="transmembrane region" description="Helical" evidence="1">
    <location>
        <begin position="20"/>
        <end position="38"/>
    </location>
</feature>
<organism evidence="2 3">
    <name type="scientific">Drosophila pseudoobscura pseudoobscura</name>
    <name type="common">Fruit fly</name>
    <dbReference type="NCBI Taxonomy" id="46245"/>
    <lineage>
        <taxon>Eukaryota</taxon>
        <taxon>Metazoa</taxon>
        <taxon>Ecdysozoa</taxon>
        <taxon>Arthropoda</taxon>
        <taxon>Hexapoda</taxon>
        <taxon>Insecta</taxon>
        <taxon>Pterygota</taxon>
        <taxon>Neoptera</taxon>
        <taxon>Endopterygota</taxon>
        <taxon>Diptera</taxon>
        <taxon>Brachycera</taxon>
        <taxon>Muscomorpha</taxon>
        <taxon>Ephydroidea</taxon>
        <taxon>Drosophilidae</taxon>
        <taxon>Drosophila</taxon>
        <taxon>Sophophora</taxon>
    </lineage>
</organism>
<evidence type="ECO:0000256" key="1">
    <source>
        <dbReference type="SAM" id="Phobius"/>
    </source>
</evidence>
<feature type="transmembrane region" description="Helical" evidence="1">
    <location>
        <begin position="139"/>
        <end position="160"/>
    </location>
</feature>
<dbReference type="Proteomes" id="UP000001819">
    <property type="component" value="Chromosome 2"/>
</dbReference>
<accession>A0A6I8US00</accession>
<reference evidence="3" key="2">
    <citation type="submission" date="2025-08" db="UniProtKB">
        <authorList>
            <consortium name="RefSeq"/>
        </authorList>
    </citation>
    <scope>IDENTIFICATION</scope>
    <source>
        <strain evidence="3">MV-25-SWS-2005</strain>
        <tissue evidence="3">Whole body</tissue>
    </source>
</reference>
<evidence type="ECO:0000313" key="3">
    <source>
        <dbReference type="RefSeq" id="XP_001360004.2"/>
    </source>
</evidence>
<dbReference type="KEGG" id="dpo:4803228"/>
<feature type="transmembrane region" description="Helical" evidence="1">
    <location>
        <begin position="58"/>
        <end position="87"/>
    </location>
</feature>